<proteinExistence type="predicted"/>
<evidence type="ECO:0000256" key="1">
    <source>
        <dbReference type="SAM" id="MobiDB-lite"/>
    </source>
</evidence>
<dbReference type="AlphaFoldDB" id="A0A6A7A2F5"/>
<reference evidence="3" key="1">
    <citation type="journal article" date="2020" name="Stud. Mycol.">
        <title>101 Dothideomycetes genomes: a test case for predicting lifestyles and emergence of pathogens.</title>
        <authorList>
            <person name="Haridas S."/>
            <person name="Albert R."/>
            <person name="Binder M."/>
            <person name="Bloem J."/>
            <person name="Labutti K."/>
            <person name="Salamov A."/>
            <person name="Andreopoulos B."/>
            <person name="Baker S."/>
            <person name="Barry K."/>
            <person name="Bills G."/>
            <person name="Bluhm B."/>
            <person name="Cannon C."/>
            <person name="Castanera R."/>
            <person name="Culley D."/>
            <person name="Daum C."/>
            <person name="Ezra D."/>
            <person name="Gonzalez J."/>
            <person name="Henrissat B."/>
            <person name="Kuo A."/>
            <person name="Liang C."/>
            <person name="Lipzen A."/>
            <person name="Lutzoni F."/>
            <person name="Magnuson J."/>
            <person name="Mondo S."/>
            <person name="Nolan M."/>
            <person name="Ohm R."/>
            <person name="Pangilinan J."/>
            <person name="Park H.-J."/>
            <person name="Ramirez L."/>
            <person name="Alfaro M."/>
            <person name="Sun H."/>
            <person name="Tritt A."/>
            <person name="Yoshinaga Y."/>
            <person name="Zwiers L.-H."/>
            <person name="Turgeon B."/>
            <person name="Goodwin S."/>
            <person name="Spatafora J."/>
            <person name="Crous P."/>
            <person name="Grigoriev I."/>
        </authorList>
    </citation>
    <scope>NUCLEOTIDE SEQUENCE</scope>
    <source>
        <strain evidence="3">CBS 113818</strain>
    </source>
</reference>
<feature type="transmembrane region" description="Helical" evidence="2">
    <location>
        <begin position="57"/>
        <end position="82"/>
    </location>
</feature>
<sequence>MANAPQVAHAPPYPEYNPHGHDQIYQLALSPDPTLAAVQARHHEAPNKIFGLRRRNFWMLATLAIILVAVTIGGSVGGVMAVQNKDQKEAVSAVVTAQVTQTPSTSTNVATTTNSVS</sequence>
<dbReference type="EMBL" id="MU006225">
    <property type="protein sequence ID" value="KAF2826897.1"/>
    <property type="molecule type" value="Genomic_DNA"/>
</dbReference>
<keyword evidence="2" id="KW-0472">Membrane</keyword>
<protein>
    <submittedName>
        <fullName evidence="3">Uncharacterized protein</fullName>
    </submittedName>
</protein>
<organism evidence="3 4">
    <name type="scientific">Ophiobolus disseminans</name>
    <dbReference type="NCBI Taxonomy" id="1469910"/>
    <lineage>
        <taxon>Eukaryota</taxon>
        <taxon>Fungi</taxon>
        <taxon>Dikarya</taxon>
        <taxon>Ascomycota</taxon>
        <taxon>Pezizomycotina</taxon>
        <taxon>Dothideomycetes</taxon>
        <taxon>Pleosporomycetidae</taxon>
        <taxon>Pleosporales</taxon>
        <taxon>Pleosporineae</taxon>
        <taxon>Phaeosphaeriaceae</taxon>
        <taxon>Ophiobolus</taxon>
    </lineage>
</organism>
<evidence type="ECO:0000313" key="3">
    <source>
        <dbReference type="EMBL" id="KAF2826897.1"/>
    </source>
</evidence>
<keyword evidence="2" id="KW-0812">Transmembrane</keyword>
<evidence type="ECO:0000313" key="4">
    <source>
        <dbReference type="Proteomes" id="UP000799424"/>
    </source>
</evidence>
<keyword evidence="4" id="KW-1185">Reference proteome</keyword>
<gene>
    <name evidence="3" type="ORF">CC86DRAFT_416645</name>
</gene>
<accession>A0A6A7A2F5</accession>
<dbReference type="Proteomes" id="UP000799424">
    <property type="component" value="Unassembled WGS sequence"/>
</dbReference>
<evidence type="ECO:0000256" key="2">
    <source>
        <dbReference type="SAM" id="Phobius"/>
    </source>
</evidence>
<keyword evidence="2" id="KW-1133">Transmembrane helix</keyword>
<name>A0A6A7A2F5_9PLEO</name>
<feature type="region of interest" description="Disordered" evidence="1">
    <location>
        <begin position="1"/>
        <end position="21"/>
    </location>
</feature>